<organism evidence="3 5">
    <name type="scientific">Alternaria alternata</name>
    <name type="common">Alternaria rot fungus</name>
    <name type="synonym">Torula alternata</name>
    <dbReference type="NCBI Taxonomy" id="5599"/>
    <lineage>
        <taxon>Eukaryota</taxon>
        <taxon>Fungi</taxon>
        <taxon>Dikarya</taxon>
        <taxon>Ascomycota</taxon>
        <taxon>Pezizomycotina</taxon>
        <taxon>Dothideomycetes</taxon>
        <taxon>Pleosporomycetidae</taxon>
        <taxon>Pleosporales</taxon>
        <taxon>Pleosporineae</taxon>
        <taxon>Pleosporaceae</taxon>
        <taxon>Alternaria</taxon>
        <taxon>Alternaria sect. Alternaria</taxon>
        <taxon>Alternaria alternata complex</taxon>
    </lineage>
</organism>
<dbReference type="PANTHER" id="PTHR45648:SF22">
    <property type="entry name" value="GDSL LIPASE_ACYLHYDROLASE FAMILY PROTEIN (AFU_ORTHOLOGUE AFUA_4G14700)"/>
    <property type="match status" value="1"/>
</dbReference>
<sequence>MVKSTALALSLATTGLAAPYSNGSSWSGWKNVKQLFVFGDSYTQTGFDVKGTQPSASNPFGNPAYPGYTSSNGPNWVGFLSTTYNASDLLTYNMAYGGATVDSDLVTPYAPTVISMKNQVRTEFLPTYGAHPDTAPWSSASSLFAFFIGINDVGNSWWLNNATLYDTIFSVYGSLLEDVYATGARNFLFLSVPPVNLAPMTLNQDDGGYAKENEGKVILDWNKRLSEMVNAFQANHTGTTAFVHDTWGLFNAVIENPASYEQTAGLKNVTDYCAAYMNGTPDWYTKNDTCEYPVNEYLWLNELHPTFPIHNATAASIAELLSKE</sequence>
<dbReference type="Pfam" id="PF00657">
    <property type="entry name" value="Lipase_GDSL"/>
    <property type="match status" value="1"/>
</dbReference>
<evidence type="ECO:0000313" key="5">
    <source>
        <dbReference type="Proteomes" id="UP000077248"/>
    </source>
</evidence>
<dbReference type="EMBL" id="PDXD01000016">
    <property type="protein sequence ID" value="RYN74789.1"/>
    <property type="molecule type" value="Genomic_DNA"/>
</dbReference>
<dbReference type="RefSeq" id="XP_018381088.1">
    <property type="nucleotide sequence ID" value="XM_018531646.1"/>
</dbReference>
<evidence type="ECO:0000313" key="4">
    <source>
        <dbReference type="EMBL" id="RYN74789.1"/>
    </source>
</evidence>
<dbReference type="VEuPathDB" id="FungiDB:CC77DRAFT_430572"/>
<evidence type="ECO:0000256" key="1">
    <source>
        <dbReference type="ARBA" id="ARBA00022801"/>
    </source>
</evidence>
<dbReference type="InterPro" id="IPR051058">
    <property type="entry name" value="GDSL_Est/Lipase"/>
</dbReference>
<keyword evidence="5" id="KW-1185">Reference proteome</keyword>
<reference evidence="3 5" key="1">
    <citation type="submission" date="2016-05" db="EMBL/GenBank/DDBJ databases">
        <title>Comparative analysis of secretome profiles of manganese(II)-oxidizing ascomycete fungi.</title>
        <authorList>
            <consortium name="DOE Joint Genome Institute"/>
            <person name="Zeiner C.A."/>
            <person name="Purvine S.O."/>
            <person name="Zink E.M."/>
            <person name="Wu S."/>
            <person name="Pasa-Tolic L."/>
            <person name="Chaput D.L."/>
            <person name="Haridas S."/>
            <person name="Grigoriev I.V."/>
            <person name="Santelli C.M."/>
            <person name="Hansel C.M."/>
        </authorList>
    </citation>
    <scope>NUCLEOTIDE SEQUENCE [LARGE SCALE GENOMIC DNA]</scope>
    <source>
        <strain evidence="3 5">SRC1lrK2f</strain>
    </source>
</reference>
<feature type="signal peptide" evidence="2">
    <location>
        <begin position="1"/>
        <end position="17"/>
    </location>
</feature>
<gene>
    <name evidence="4" type="ORF">AA0117_g6805</name>
    <name evidence="3" type="ORF">CC77DRAFT_430572</name>
</gene>
<proteinExistence type="predicted"/>
<dbReference type="PANTHER" id="PTHR45648">
    <property type="entry name" value="GDSL LIPASE/ACYLHYDROLASE FAMILY PROTEIN (AFU_ORTHOLOGUE AFUA_4G14700)"/>
    <property type="match status" value="1"/>
</dbReference>
<evidence type="ECO:0000256" key="2">
    <source>
        <dbReference type="SAM" id="SignalP"/>
    </source>
</evidence>
<reference evidence="4" key="3">
    <citation type="journal article" date="2019" name="J. ISSAAS">
        <title>Genomics, evolutionary history and diagnostics of the Alternaria alternata species group including apple and Asian pear pathotypes.</title>
        <authorList>
            <person name="Armitage A.D."/>
            <person name="Cockerton H.M."/>
            <person name="Sreenivasaprasad S."/>
            <person name="Woodhall J."/>
            <person name="Lane C."/>
            <person name="Harrison R.J."/>
            <person name="Clarkson J.P."/>
        </authorList>
    </citation>
    <scope>NUCLEOTIDE SEQUENCE</scope>
    <source>
        <strain evidence="4">FERA 1177</strain>
    </source>
</reference>
<keyword evidence="1" id="KW-0378">Hydrolase</keyword>
<dbReference type="KEGG" id="aalt:CC77DRAFT_430572"/>
<dbReference type="GO" id="GO:0016788">
    <property type="term" value="F:hydrolase activity, acting on ester bonds"/>
    <property type="evidence" value="ECO:0007669"/>
    <property type="project" value="InterPro"/>
</dbReference>
<dbReference type="Proteomes" id="UP000077248">
    <property type="component" value="Unassembled WGS sequence"/>
</dbReference>
<dbReference type="OMA" id="PNWVGFL"/>
<name>A0A177D8U5_ALTAL</name>
<evidence type="ECO:0000313" key="6">
    <source>
        <dbReference type="Proteomes" id="UP000291422"/>
    </source>
</evidence>
<dbReference type="Proteomes" id="UP000291422">
    <property type="component" value="Unassembled WGS sequence"/>
</dbReference>
<reference evidence="6" key="2">
    <citation type="journal article" date="2019" name="bioRxiv">
        <title>Genomics, evolutionary history and diagnostics of the Alternaria alternata species group including apple and Asian pear pathotypes.</title>
        <authorList>
            <person name="Armitage A.D."/>
            <person name="Cockerton H.M."/>
            <person name="Sreenivasaprasad S."/>
            <person name="Woodhall J.W."/>
            <person name="Lane C.R."/>
            <person name="Harrison R.J."/>
            <person name="Clarkson J.P."/>
        </authorList>
    </citation>
    <scope>NUCLEOTIDE SEQUENCE [LARGE SCALE GENOMIC DNA]</scope>
    <source>
        <strain evidence="6">FERA 1177</strain>
    </source>
</reference>
<dbReference type="InterPro" id="IPR036514">
    <property type="entry name" value="SGNH_hydro_sf"/>
</dbReference>
<dbReference type="InterPro" id="IPR001087">
    <property type="entry name" value="GDSL"/>
</dbReference>
<dbReference type="CDD" id="cd01846">
    <property type="entry name" value="fatty_acyltransferase_like"/>
    <property type="match status" value="1"/>
</dbReference>
<dbReference type="EMBL" id="KV441492">
    <property type="protein sequence ID" value="OAG15667.1"/>
    <property type="molecule type" value="Genomic_DNA"/>
</dbReference>
<evidence type="ECO:0000313" key="3">
    <source>
        <dbReference type="EMBL" id="OAG15667.1"/>
    </source>
</evidence>
<accession>A0A177D8U5</accession>
<dbReference type="SUPFAM" id="SSF52266">
    <property type="entry name" value="SGNH hydrolase"/>
    <property type="match status" value="1"/>
</dbReference>
<dbReference type="Gene3D" id="3.40.50.1110">
    <property type="entry name" value="SGNH hydrolase"/>
    <property type="match status" value="1"/>
</dbReference>
<dbReference type="GeneID" id="29117240"/>
<keyword evidence="2" id="KW-0732">Signal</keyword>
<evidence type="ECO:0008006" key="7">
    <source>
        <dbReference type="Google" id="ProtNLM"/>
    </source>
</evidence>
<protein>
    <recommendedName>
        <fullName evidence="7">Carbohydrate esterase family 16 protein</fullName>
    </recommendedName>
</protein>
<dbReference type="AlphaFoldDB" id="A0A177D8U5"/>
<feature type="chain" id="PRO_5040569645" description="Carbohydrate esterase family 16 protein" evidence="2">
    <location>
        <begin position="18"/>
        <end position="324"/>
    </location>
</feature>